<protein>
    <submittedName>
        <fullName evidence="5">N-acetyltransferase</fullName>
    </submittedName>
</protein>
<evidence type="ECO:0000256" key="3">
    <source>
        <dbReference type="ARBA" id="ARBA00022737"/>
    </source>
</evidence>
<keyword evidence="2" id="KW-0808">Transferase</keyword>
<dbReference type="PANTHER" id="PTHR43300">
    <property type="entry name" value="ACETYLTRANSFERASE"/>
    <property type="match status" value="1"/>
</dbReference>
<evidence type="ECO:0000256" key="2">
    <source>
        <dbReference type="ARBA" id="ARBA00022679"/>
    </source>
</evidence>
<dbReference type="Proteomes" id="UP001060414">
    <property type="component" value="Chromosome"/>
</dbReference>
<dbReference type="Pfam" id="PF00132">
    <property type="entry name" value="Hexapep"/>
    <property type="match status" value="3"/>
</dbReference>
<reference evidence="5" key="1">
    <citation type="journal article" date="2022" name="Environ. Microbiol.">
        <title>Geoalkalibacter halelectricus SAP #1 sp. nov. possessing extracellular electron transfer and mineral#reducing capabilities from a haloalkaline environment.</title>
        <authorList>
            <person name="Yadav S."/>
            <person name="Singh R."/>
            <person name="Sundharam S.S."/>
            <person name="Chaudhary S."/>
            <person name="Krishnamurthi S."/>
            <person name="Patil S.A."/>
        </authorList>
    </citation>
    <scope>NUCLEOTIDE SEQUENCE</scope>
    <source>
        <strain evidence="5">SAP-1</strain>
    </source>
</reference>
<dbReference type="InterPro" id="IPR001451">
    <property type="entry name" value="Hexapep"/>
</dbReference>
<evidence type="ECO:0000313" key="5">
    <source>
        <dbReference type="EMBL" id="UWZ78163.1"/>
    </source>
</evidence>
<keyword evidence="6" id="KW-1185">Reference proteome</keyword>
<evidence type="ECO:0000256" key="4">
    <source>
        <dbReference type="ARBA" id="ARBA00023315"/>
    </source>
</evidence>
<dbReference type="PANTHER" id="PTHR43300:SF4">
    <property type="entry name" value="ACYL-[ACYL-CARRIER-PROTEIN]--UDP-N-ACETYLGLUCOSAMINE O-ACYLTRANSFERASE"/>
    <property type="match status" value="1"/>
</dbReference>
<organism evidence="5 6">
    <name type="scientific">Geoalkalibacter halelectricus</name>
    <dbReference type="NCBI Taxonomy" id="2847045"/>
    <lineage>
        <taxon>Bacteria</taxon>
        <taxon>Pseudomonadati</taxon>
        <taxon>Thermodesulfobacteriota</taxon>
        <taxon>Desulfuromonadia</taxon>
        <taxon>Desulfuromonadales</taxon>
        <taxon>Geoalkalibacteraceae</taxon>
        <taxon>Geoalkalibacter</taxon>
    </lineage>
</organism>
<dbReference type="PROSITE" id="PS00101">
    <property type="entry name" value="HEXAPEP_TRANSFERASES"/>
    <property type="match status" value="1"/>
</dbReference>
<dbReference type="SUPFAM" id="SSF51161">
    <property type="entry name" value="Trimeric LpxA-like enzymes"/>
    <property type="match status" value="1"/>
</dbReference>
<dbReference type="InterPro" id="IPR011004">
    <property type="entry name" value="Trimer_LpxA-like_sf"/>
</dbReference>
<dbReference type="InterPro" id="IPR018357">
    <property type="entry name" value="Hexapep_transf_CS"/>
</dbReference>
<dbReference type="Gene3D" id="2.160.10.10">
    <property type="entry name" value="Hexapeptide repeat proteins"/>
    <property type="match status" value="1"/>
</dbReference>
<dbReference type="InterPro" id="IPR050179">
    <property type="entry name" value="Trans_hexapeptide_repeat"/>
</dbReference>
<keyword evidence="3" id="KW-0677">Repeat</keyword>
<gene>
    <name evidence="5" type="ORF">L9S41_10675</name>
</gene>
<dbReference type="EMBL" id="CP092109">
    <property type="protein sequence ID" value="UWZ78163.1"/>
    <property type="molecule type" value="Genomic_DNA"/>
</dbReference>
<name>A0ABY5ZG82_9BACT</name>
<proteinExistence type="inferred from homology"/>
<keyword evidence="4" id="KW-0012">Acyltransferase</keyword>
<accession>A0ABY5ZG82</accession>
<sequence>MDYFVHPSSFVDEGAQIGAGTKIWHFCHVLPGAKIGERCSFGQNCCVSGGTLIGNNVKVQNNVSIYEGTVIEDDVFLGPSCVLTNVTNPRSQVVRRALYEKTLLRRGCSIGANATLVCGITIGRYAFVAAGAVVAKDVPDYALMVGVPARQAGWMSRHGHVLKNPDAQGILTCPESRLRYQINAEGLLRCLDLDEEAPLPAELAVGKTFYDELK</sequence>
<evidence type="ECO:0000256" key="1">
    <source>
        <dbReference type="ARBA" id="ARBA00007274"/>
    </source>
</evidence>
<dbReference type="RefSeq" id="WP_260746512.1">
    <property type="nucleotide sequence ID" value="NZ_CP092109.1"/>
</dbReference>
<evidence type="ECO:0000313" key="6">
    <source>
        <dbReference type="Proteomes" id="UP001060414"/>
    </source>
</evidence>
<dbReference type="CDD" id="cd03358">
    <property type="entry name" value="LbH_WxcM_N_like"/>
    <property type="match status" value="1"/>
</dbReference>
<comment type="similarity">
    <text evidence="1">Belongs to the transferase hexapeptide repeat family.</text>
</comment>